<protein>
    <submittedName>
        <fullName evidence="3">Uncharacterized protein</fullName>
    </submittedName>
</protein>
<sequence length="275" mass="30976">MALFASPNFYQSSQNISAVPVAVPAAATTSNYFPQTFIPSNNTTNFDLHLHSPSSMKRRRERDDSEPLPKRRHYEERMAQRFDSLDLSNENPLPPIDVMDDELEINEIDPEILSDSPQSIAEDLGEPIIEEAEDEDRIVLSDELHRYMKSANEHNILSKFYKKPSGNEIVLWRPLSSTTLLSSSSENASNSSMNDRITEIFDEEEDGNEIRDISDGMGQNHVTFPDENNDPVILSSMSSSSSSCCSSDGNLPSRMPTAHLFVPNTQHDYEPMEMD</sequence>
<evidence type="ECO:0000256" key="1">
    <source>
        <dbReference type="SAM" id="MobiDB-lite"/>
    </source>
</evidence>
<accession>A0A914YY33</accession>
<keyword evidence="2" id="KW-1185">Reference proteome</keyword>
<dbReference type="AlphaFoldDB" id="A0A914YY33"/>
<organism evidence="2 3">
    <name type="scientific">Panagrolaimus superbus</name>
    <dbReference type="NCBI Taxonomy" id="310955"/>
    <lineage>
        <taxon>Eukaryota</taxon>
        <taxon>Metazoa</taxon>
        <taxon>Ecdysozoa</taxon>
        <taxon>Nematoda</taxon>
        <taxon>Chromadorea</taxon>
        <taxon>Rhabditida</taxon>
        <taxon>Tylenchina</taxon>
        <taxon>Panagrolaimomorpha</taxon>
        <taxon>Panagrolaimoidea</taxon>
        <taxon>Panagrolaimidae</taxon>
        <taxon>Panagrolaimus</taxon>
    </lineage>
</organism>
<reference evidence="3" key="1">
    <citation type="submission" date="2022-11" db="UniProtKB">
        <authorList>
            <consortium name="WormBaseParasite"/>
        </authorList>
    </citation>
    <scope>IDENTIFICATION</scope>
</reference>
<evidence type="ECO:0000313" key="2">
    <source>
        <dbReference type="Proteomes" id="UP000887577"/>
    </source>
</evidence>
<dbReference type="Proteomes" id="UP000887577">
    <property type="component" value="Unplaced"/>
</dbReference>
<evidence type="ECO:0000313" key="3">
    <source>
        <dbReference type="WBParaSite" id="PSU_v2.g2983.t1"/>
    </source>
</evidence>
<feature type="region of interest" description="Disordered" evidence="1">
    <location>
        <begin position="43"/>
        <end position="75"/>
    </location>
</feature>
<name>A0A914YY33_9BILA</name>
<feature type="compositionally biased region" description="Basic and acidic residues" evidence="1">
    <location>
        <begin position="61"/>
        <end position="75"/>
    </location>
</feature>
<dbReference type="WBParaSite" id="PSU_v2.g2983.t1">
    <property type="protein sequence ID" value="PSU_v2.g2983.t1"/>
    <property type="gene ID" value="PSU_v2.g2983"/>
</dbReference>
<proteinExistence type="predicted"/>